<dbReference type="Proteomes" id="UP001211065">
    <property type="component" value="Unassembled WGS sequence"/>
</dbReference>
<dbReference type="InterPro" id="IPR036597">
    <property type="entry name" value="Fido-like_dom_sf"/>
</dbReference>
<dbReference type="Gene3D" id="1.10.3290.10">
    <property type="entry name" value="Fido-like domain"/>
    <property type="match status" value="1"/>
</dbReference>
<name>A0AAD5XYY4_9FUNG</name>
<feature type="active site" evidence="1">
    <location>
        <position position="225"/>
    </location>
</feature>
<dbReference type="InterPro" id="IPR040198">
    <property type="entry name" value="Fido_containing"/>
</dbReference>
<dbReference type="PANTHER" id="PTHR13504">
    <property type="entry name" value="FIDO DOMAIN-CONTAINING PROTEIN DDB_G0283145"/>
    <property type="match status" value="1"/>
</dbReference>
<dbReference type="InterPro" id="IPR003812">
    <property type="entry name" value="Fido"/>
</dbReference>
<keyword evidence="6" id="KW-1185">Reference proteome</keyword>
<comment type="caution">
    <text evidence="5">The sequence shown here is derived from an EMBL/GenBank/DDBJ whole genome shotgun (WGS) entry which is preliminary data.</text>
</comment>
<evidence type="ECO:0000256" key="3">
    <source>
        <dbReference type="PIRSR" id="PIRSR640198-3"/>
    </source>
</evidence>
<feature type="site" description="Important for autoinhibition of adenylyltransferase activity" evidence="3">
    <location>
        <position position="93"/>
    </location>
</feature>
<feature type="binding site" evidence="2">
    <location>
        <begin position="229"/>
        <end position="236"/>
    </location>
    <ligand>
        <name>ATP</name>
        <dbReference type="ChEBI" id="CHEBI:30616"/>
    </ligand>
</feature>
<evidence type="ECO:0000313" key="5">
    <source>
        <dbReference type="EMBL" id="KAJ3217511.1"/>
    </source>
</evidence>
<keyword evidence="2" id="KW-0067">ATP-binding</keyword>
<evidence type="ECO:0000313" key="6">
    <source>
        <dbReference type="Proteomes" id="UP001211065"/>
    </source>
</evidence>
<evidence type="ECO:0000256" key="2">
    <source>
        <dbReference type="PIRSR" id="PIRSR640198-2"/>
    </source>
</evidence>
<dbReference type="PANTHER" id="PTHR13504:SF38">
    <property type="entry name" value="FIDO DOMAIN-CONTAINING PROTEIN"/>
    <property type="match status" value="1"/>
</dbReference>
<reference evidence="5" key="1">
    <citation type="submission" date="2020-05" db="EMBL/GenBank/DDBJ databases">
        <title>Phylogenomic resolution of chytrid fungi.</title>
        <authorList>
            <person name="Stajich J.E."/>
            <person name="Amses K."/>
            <person name="Simmons R."/>
            <person name="Seto K."/>
            <person name="Myers J."/>
            <person name="Bonds A."/>
            <person name="Quandt C.A."/>
            <person name="Barry K."/>
            <person name="Liu P."/>
            <person name="Grigoriev I."/>
            <person name="Longcore J.E."/>
            <person name="James T.Y."/>
        </authorList>
    </citation>
    <scope>NUCLEOTIDE SEQUENCE</scope>
    <source>
        <strain evidence="5">JEL0476</strain>
    </source>
</reference>
<evidence type="ECO:0000256" key="1">
    <source>
        <dbReference type="PIRSR" id="PIRSR640198-1"/>
    </source>
</evidence>
<protein>
    <recommendedName>
        <fullName evidence="4">Fido domain-containing protein</fullName>
    </recommendedName>
</protein>
<feature type="domain" description="Fido" evidence="4">
    <location>
        <begin position="143"/>
        <end position="283"/>
    </location>
</feature>
<dbReference type="GO" id="GO:0005524">
    <property type="term" value="F:ATP binding"/>
    <property type="evidence" value="ECO:0007669"/>
    <property type="project" value="UniProtKB-KW"/>
</dbReference>
<dbReference type="EMBL" id="JADGJW010000423">
    <property type="protein sequence ID" value="KAJ3217511.1"/>
    <property type="molecule type" value="Genomic_DNA"/>
</dbReference>
<keyword evidence="2" id="KW-0547">Nucleotide-binding</keyword>
<gene>
    <name evidence="5" type="ORF">HK099_005445</name>
</gene>
<dbReference type="SUPFAM" id="SSF140931">
    <property type="entry name" value="Fic-like"/>
    <property type="match status" value="1"/>
</dbReference>
<evidence type="ECO:0000259" key="4">
    <source>
        <dbReference type="PROSITE" id="PS51459"/>
    </source>
</evidence>
<accession>A0AAD5XYY4</accession>
<dbReference type="Pfam" id="PF02661">
    <property type="entry name" value="Fic"/>
    <property type="match status" value="1"/>
</dbReference>
<proteinExistence type="predicted"/>
<dbReference type="PROSITE" id="PS51459">
    <property type="entry name" value="FIDO"/>
    <property type="match status" value="1"/>
</dbReference>
<dbReference type="AlphaFoldDB" id="A0AAD5XYY4"/>
<organism evidence="5 6">
    <name type="scientific">Clydaea vesicula</name>
    <dbReference type="NCBI Taxonomy" id="447962"/>
    <lineage>
        <taxon>Eukaryota</taxon>
        <taxon>Fungi</taxon>
        <taxon>Fungi incertae sedis</taxon>
        <taxon>Chytridiomycota</taxon>
        <taxon>Chytridiomycota incertae sedis</taxon>
        <taxon>Chytridiomycetes</taxon>
        <taxon>Lobulomycetales</taxon>
        <taxon>Lobulomycetaceae</taxon>
        <taxon>Clydaea</taxon>
    </lineage>
</organism>
<sequence>MLLVSILDYDEWFNSKYEDIYSDKDIDLIKSGPLFQRYSNLFIDQYHVNDLRNSEINKLKDSVNKLRPLNDTLVQHIEDKLGVILNHSSNVIEGMNITLNQTEKILANKTLSGIKTQDVLDVIGHQRAFNEIINIYRKVNDVITIEQICLINKYVMLNEDRNTGRLRNETNSIVKIGGRKILLPHPQEVPELMKNLIDWLNNININEYNICDLIVNFHIRFITIHPFSDGNGRTARLLCSLISMRHGYGILIISDTKREQYFESIAKWEDDKNFNVFGNLIVDELITCLKIYSKCLRSKCVLI</sequence>